<feature type="compositionally biased region" description="Pro residues" evidence="1">
    <location>
        <begin position="66"/>
        <end position="77"/>
    </location>
</feature>
<accession>A0A9D4FUL8</accession>
<proteinExistence type="predicted"/>
<protein>
    <submittedName>
        <fullName evidence="2">Uncharacterized protein</fullName>
    </submittedName>
</protein>
<evidence type="ECO:0000256" key="1">
    <source>
        <dbReference type="SAM" id="MobiDB-lite"/>
    </source>
</evidence>
<evidence type="ECO:0000313" key="3">
    <source>
        <dbReference type="Proteomes" id="UP000828390"/>
    </source>
</evidence>
<evidence type="ECO:0000313" key="2">
    <source>
        <dbReference type="EMBL" id="KAH3804822.1"/>
    </source>
</evidence>
<dbReference type="Proteomes" id="UP000828390">
    <property type="component" value="Unassembled WGS sequence"/>
</dbReference>
<feature type="region of interest" description="Disordered" evidence="1">
    <location>
        <begin position="1"/>
        <end position="94"/>
    </location>
</feature>
<reference evidence="2" key="2">
    <citation type="submission" date="2020-11" db="EMBL/GenBank/DDBJ databases">
        <authorList>
            <person name="McCartney M.A."/>
            <person name="Auch B."/>
            <person name="Kono T."/>
            <person name="Mallez S."/>
            <person name="Becker A."/>
            <person name="Gohl D.M."/>
            <person name="Silverstein K.A.T."/>
            <person name="Koren S."/>
            <person name="Bechman K.B."/>
            <person name="Herman A."/>
            <person name="Abrahante J.E."/>
            <person name="Garbe J."/>
        </authorList>
    </citation>
    <scope>NUCLEOTIDE SEQUENCE</scope>
    <source>
        <strain evidence="2">Duluth1</strain>
        <tissue evidence="2">Whole animal</tissue>
    </source>
</reference>
<name>A0A9D4FUL8_DREPO</name>
<sequence length="115" mass="12599">MKGGLYDETPKNGHFRTRVTPTPYDPVIPAMPYNIPKDEINPDKLNSRPDNLYSDDQTSQSIHTPIPSPAPKLPAPPVGFTSPAQPMSSASTEMEKFQDAGHYNTMLSIADETNA</sequence>
<keyword evidence="3" id="KW-1185">Reference proteome</keyword>
<gene>
    <name evidence="2" type="ORF">DPMN_133113</name>
</gene>
<feature type="compositionally biased region" description="Basic and acidic residues" evidence="1">
    <location>
        <begin position="36"/>
        <end position="47"/>
    </location>
</feature>
<dbReference type="AlphaFoldDB" id="A0A9D4FUL8"/>
<feature type="compositionally biased region" description="Polar residues" evidence="1">
    <location>
        <begin position="54"/>
        <end position="63"/>
    </location>
</feature>
<comment type="caution">
    <text evidence="2">The sequence shown here is derived from an EMBL/GenBank/DDBJ whole genome shotgun (WGS) entry which is preliminary data.</text>
</comment>
<dbReference type="EMBL" id="JAIWYP010000006">
    <property type="protein sequence ID" value="KAH3804822.1"/>
    <property type="molecule type" value="Genomic_DNA"/>
</dbReference>
<reference evidence="2" key="1">
    <citation type="journal article" date="2019" name="bioRxiv">
        <title>The Genome of the Zebra Mussel, Dreissena polymorpha: A Resource for Invasive Species Research.</title>
        <authorList>
            <person name="McCartney M.A."/>
            <person name="Auch B."/>
            <person name="Kono T."/>
            <person name="Mallez S."/>
            <person name="Zhang Y."/>
            <person name="Obille A."/>
            <person name="Becker A."/>
            <person name="Abrahante J.E."/>
            <person name="Garbe J."/>
            <person name="Badalamenti J.P."/>
            <person name="Herman A."/>
            <person name="Mangelson H."/>
            <person name="Liachko I."/>
            <person name="Sullivan S."/>
            <person name="Sone E.D."/>
            <person name="Koren S."/>
            <person name="Silverstein K.A.T."/>
            <person name="Beckman K.B."/>
            <person name="Gohl D.M."/>
        </authorList>
    </citation>
    <scope>NUCLEOTIDE SEQUENCE</scope>
    <source>
        <strain evidence="2">Duluth1</strain>
        <tissue evidence="2">Whole animal</tissue>
    </source>
</reference>
<organism evidence="2 3">
    <name type="scientific">Dreissena polymorpha</name>
    <name type="common">Zebra mussel</name>
    <name type="synonym">Mytilus polymorpha</name>
    <dbReference type="NCBI Taxonomy" id="45954"/>
    <lineage>
        <taxon>Eukaryota</taxon>
        <taxon>Metazoa</taxon>
        <taxon>Spiralia</taxon>
        <taxon>Lophotrochozoa</taxon>
        <taxon>Mollusca</taxon>
        <taxon>Bivalvia</taxon>
        <taxon>Autobranchia</taxon>
        <taxon>Heteroconchia</taxon>
        <taxon>Euheterodonta</taxon>
        <taxon>Imparidentia</taxon>
        <taxon>Neoheterodontei</taxon>
        <taxon>Myida</taxon>
        <taxon>Dreissenoidea</taxon>
        <taxon>Dreissenidae</taxon>
        <taxon>Dreissena</taxon>
    </lineage>
</organism>
<feature type="compositionally biased region" description="Polar residues" evidence="1">
    <location>
        <begin position="82"/>
        <end position="92"/>
    </location>
</feature>